<dbReference type="RefSeq" id="WP_322612128.1">
    <property type="nucleotide sequence ID" value="NZ_JAXLNX010000031.1"/>
</dbReference>
<sequence length="134" mass="14971">MANERIKNQVESVSPEVVGETIESALPTQSNGGVVEQNKSAIISDEKVIPATSITQKIYVGPNVLGLPTYTVIETNFTPHINSFIEKCPEIEKLFVPILEMAEVESRTKVKGTLENRYFNTIREFYSVPRKEAN</sequence>
<evidence type="ECO:0000313" key="2">
    <source>
        <dbReference type="Proteomes" id="UP001289615"/>
    </source>
</evidence>
<keyword evidence="2" id="KW-1185">Reference proteome</keyword>
<protein>
    <submittedName>
        <fullName evidence="1">Uncharacterized protein</fullName>
    </submittedName>
</protein>
<evidence type="ECO:0000313" key="1">
    <source>
        <dbReference type="EMBL" id="MEA0979156.1"/>
    </source>
</evidence>
<reference evidence="1 2" key="1">
    <citation type="submission" date="2023-12" db="EMBL/GenBank/DDBJ databases">
        <title>Genome comparison identifies genes involved in endophytic behavior of Lysinibacillus irui and provides insights into its role as a plant-growth promoting bacterium.</title>
        <authorList>
            <person name="Hilario S."/>
            <person name="Matos I."/>
            <person name="Goncalves M.F.M."/>
            <person name="Pardo C.A."/>
            <person name="Santos M.J."/>
        </authorList>
    </citation>
    <scope>NUCLEOTIDE SEQUENCE [LARGE SCALE GENOMIC DNA]</scope>
    <source>
        <strain evidence="1 2">B3</strain>
    </source>
</reference>
<dbReference type="EMBL" id="JAXUIA010000022">
    <property type="protein sequence ID" value="MEA0979156.1"/>
    <property type="molecule type" value="Genomic_DNA"/>
</dbReference>
<comment type="caution">
    <text evidence="1">The sequence shown here is derived from an EMBL/GenBank/DDBJ whole genome shotgun (WGS) entry which is preliminary data.</text>
</comment>
<accession>A0ABU5NSY8</accession>
<proteinExistence type="predicted"/>
<organism evidence="1 2">
    <name type="scientific">Lysinibacillus irui</name>
    <dbReference type="NCBI Taxonomy" id="2998077"/>
    <lineage>
        <taxon>Bacteria</taxon>
        <taxon>Bacillati</taxon>
        <taxon>Bacillota</taxon>
        <taxon>Bacilli</taxon>
        <taxon>Bacillales</taxon>
        <taxon>Bacillaceae</taxon>
        <taxon>Lysinibacillus</taxon>
    </lineage>
</organism>
<dbReference type="Proteomes" id="UP001289615">
    <property type="component" value="Unassembled WGS sequence"/>
</dbReference>
<gene>
    <name evidence="1" type="ORF">U6C28_23025</name>
</gene>
<name>A0ABU5NSY8_9BACI</name>